<gene>
    <name evidence="3" type="ORF">RNB18_08575</name>
</gene>
<keyword evidence="2" id="KW-1133">Transmembrane helix</keyword>
<organism evidence="3 4">
    <name type="scientific">Streptomyces doebereineriae</name>
    <dbReference type="NCBI Taxonomy" id="3075528"/>
    <lineage>
        <taxon>Bacteria</taxon>
        <taxon>Bacillati</taxon>
        <taxon>Actinomycetota</taxon>
        <taxon>Actinomycetes</taxon>
        <taxon>Kitasatosporales</taxon>
        <taxon>Streptomycetaceae</taxon>
        <taxon>Streptomyces</taxon>
    </lineage>
</organism>
<accession>A0ABU2V3W2</accession>
<evidence type="ECO:0000313" key="4">
    <source>
        <dbReference type="Proteomes" id="UP001183824"/>
    </source>
</evidence>
<dbReference type="Proteomes" id="UP001183824">
    <property type="component" value="Unassembled WGS sequence"/>
</dbReference>
<sequence>MTFVGARGAGTEGWRGMGRRTAWWRVAVVGIVLGTVAGAPGSPGFAASASPSTSPPASPSTLASPSASASRSSSATTSSYAFAEDALSVTGAADTADADILEPGTTYRSSLPSDGKVYYRLQLDGTSTVYVAATAVPPTDVAVTPTEGVRVSVQDADGRSCSAADTASIGAGRSPRPLTVWGARQLSPSRSLCQGAGTYYVVVQRVLRTESSPGDWDLELAPVLEPRLRKAGSTSAPEAWDSATPSPPSGAAVRVRGGGGFGSATALEQGVWRDDVRPGQTLFYEVPVDWGQQVYATADLSSSSGGGAGGGFVPGGVNLALYNPVRGLVDATSISYNGSQKAGALAALPPVGYDNRYAVSDRVNGMRFAGAYYLVVHLAARVGEEVGDGPFGLVLRVRVTGEATVGPGYAGQSEPSGIFQVGLLGRGSGAAGQADSSDGGGGGGDAGMKLVAVGGLGAGTVVLVVLGVWVVVGRRRAAGV</sequence>
<keyword evidence="2" id="KW-0472">Membrane</keyword>
<feature type="transmembrane region" description="Helical" evidence="2">
    <location>
        <begin position="450"/>
        <end position="472"/>
    </location>
</feature>
<protein>
    <submittedName>
        <fullName evidence="3">Uncharacterized protein</fullName>
    </submittedName>
</protein>
<dbReference type="EMBL" id="JAVREZ010000002">
    <property type="protein sequence ID" value="MDT0480225.1"/>
    <property type="molecule type" value="Genomic_DNA"/>
</dbReference>
<evidence type="ECO:0000313" key="3">
    <source>
        <dbReference type="EMBL" id="MDT0480225.1"/>
    </source>
</evidence>
<feature type="region of interest" description="Disordered" evidence="1">
    <location>
        <begin position="43"/>
        <end position="72"/>
    </location>
</feature>
<name>A0ABU2V3W2_9ACTN</name>
<feature type="compositionally biased region" description="Low complexity" evidence="1">
    <location>
        <begin position="59"/>
        <end position="72"/>
    </location>
</feature>
<keyword evidence="4" id="KW-1185">Reference proteome</keyword>
<reference evidence="4" key="1">
    <citation type="submission" date="2023-07" db="EMBL/GenBank/DDBJ databases">
        <title>30 novel species of actinomycetes from the DSMZ collection.</title>
        <authorList>
            <person name="Nouioui I."/>
        </authorList>
    </citation>
    <scope>NUCLEOTIDE SEQUENCE [LARGE SCALE GENOMIC DNA]</scope>
    <source>
        <strain evidence="4">DSM 41640</strain>
    </source>
</reference>
<proteinExistence type="predicted"/>
<comment type="caution">
    <text evidence="3">The sequence shown here is derived from an EMBL/GenBank/DDBJ whole genome shotgun (WGS) entry which is preliminary data.</text>
</comment>
<evidence type="ECO:0000256" key="1">
    <source>
        <dbReference type="SAM" id="MobiDB-lite"/>
    </source>
</evidence>
<keyword evidence="2" id="KW-0812">Transmembrane</keyword>
<evidence type="ECO:0000256" key="2">
    <source>
        <dbReference type="SAM" id="Phobius"/>
    </source>
</evidence>
<dbReference type="Gene3D" id="2.60.120.380">
    <property type="match status" value="1"/>
</dbReference>
<feature type="compositionally biased region" description="Low complexity" evidence="1">
    <location>
        <begin position="43"/>
        <end position="52"/>
    </location>
</feature>